<dbReference type="InterPro" id="IPR000792">
    <property type="entry name" value="Tscrpt_reg_LuxR_C"/>
</dbReference>
<dbReference type="PANTHER" id="PTHR44688:SF16">
    <property type="entry name" value="DNA-BINDING TRANSCRIPTIONAL ACTIVATOR DEVR_DOSR"/>
    <property type="match status" value="1"/>
</dbReference>
<dbReference type="AlphaFoldDB" id="A0A1L7P0E8"/>
<dbReference type="SMART" id="SM00421">
    <property type="entry name" value="HTH_LUXR"/>
    <property type="match status" value="1"/>
</dbReference>
<dbReference type="CDD" id="cd06170">
    <property type="entry name" value="LuxR_C_like"/>
    <property type="match status" value="1"/>
</dbReference>
<dbReference type="EMBL" id="LC208005">
    <property type="protein sequence ID" value="BAW35647.1"/>
    <property type="molecule type" value="Genomic_DNA"/>
</dbReference>
<name>A0A1L7P0E8_9ACTN</name>
<evidence type="ECO:0000256" key="2">
    <source>
        <dbReference type="ARBA" id="ARBA00023125"/>
    </source>
</evidence>
<dbReference type="GO" id="GO:0006355">
    <property type="term" value="P:regulation of DNA-templated transcription"/>
    <property type="evidence" value="ECO:0007669"/>
    <property type="project" value="InterPro"/>
</dbReference>
<proteinExistence type="predicted"/>
<dbReference type="InterPro" id="IPR036388">
    <property type="entry name" value="WH-like_DNA-bd_sf"/>
</dbReference>
<dbReference type="Pfam" id="PF00196">
    <property type="entry name" value="GerE"/>
    <property type="match status" value="1"/>
</dbReference>
<protein>
    <submittedName>
        <fullName evidence="6">LuxR family transcriptional regulator</fullName>
    </submittedName>
    <submittedName>
        <fullName evidence="5">Putative LuxR-family transcriptional regulator</fullName>
    </submittedName>
</protein>
<dbReference type="SUPFAM" id="SSF52540">
    <property type="entry name" value="P-loop containing nucleoside triphosphate hydrolases"/>
    <property type="match status" value="1"/>
</dbReference>
<dbReference type="SUPFAM" id="SSF46894">
    <property type="entry name" value="C-terminal effector domain of the bipartite response regulators"/>
    <property type="match status" value="1"/>
</dbReference>
<accession>A0A1L7P0E8</accession>
<evidence type="ECO:0000256" key="1">
    <source>
        <dbReference type="ARBA" id="ARBA00023015"/>
    </source>
</evidence>
<keyword evidence="7" id="KW-1185">Reference proteome</keyword>
<gene>
    <name evidence="5" type="primary">medM</name>
    <name evidence="6" type="ORF">GCM10010319_55750</name>
</gene>
<dbReference type="Gene3D" id="1.10.10.10">
    <property type="entry name" value="Winged helix-like DNA-binding domain superfamily/Winged helix DNA-binding domain"/>
    <property type="match status" value="1"/>
</dbReference>
<dbReference type="Pfam" id="PF13191">
    <property type="entry name" value="AAA_16"/>
    <property type="match status" value="1"/>
</dbReference>
<evidence type="ECO:0000313" key="6">
    <source>
        <dbReference type="EMBL" id="GAA0370622.1"/>
    </source>
</evidence>
<dbReference type="PRINTS" id="PR00038">
    <property type="entry name" value="HTHLUXR"/>
</dbReference>
<feature type="domain" description="HTH luxR-type" evidence="4">
    <location>
        <begin position="894"/>
        <end position="959"/>
    </location>
</feature>
<dbReference type="EMBL" id="BAAABW010000027">
    <property type="protein sequence ID" value="GAA0370622.1"/>
    <property type="molecule type" value="Genomic_DNA"/>
</dbReference>
<reference evidence="5" key="2">
    <citation type="journal article" date="2017" name="Angew. Chem. Int. Ed. Engl.">
        <title>Characterization of Giant Modular PKSs Provides Insight into Genetic Mechanism for Structural Diversification of Aminopolyol Polyketides.</title>
        <authorList>
            <person name="Zhang L."/>
            <person name="Hashimoto T."/>
            <person name="Qin B."/>
            <person name="Hashimoto J."/>
            <person name="Kozone I."/>
            <person name="Kawahara I."/>
            <person name="Okada M."/>
            <person name="Awakawa T."/>
            <person name="Ito T."/>
            <person name="Asakawa Y."/>
            <person name="Ueki M."/>
            <person name="Takahashi S."/>
            <person name="Osada H."/>
            <person name="Wakimoto T."/>
            <person name="Ikeda H."/>
            <person name="Shin-ya K."/>
            <person name="Abe I."/>
        </authorList>
    </citation>
    <scope>NUCLEOTIDE SEQUENCE</scope>
    <source>
        <strain evidence="5">NBRC 12747</strain>
    </source>
</reference>
<dbReference type="PANTHER" id="PTHR44688">
    <property type="entry name" value="DNA-BINDING TRANSCRIPTIONAL ACTIVATOR DEVR_DOSR"/>
    <property type="match status" value="1"/>
</dbReference>
<dbReference type="GO" id="GO:0003677">
    <property type="term" value="F:DNA binding"/>
    <property type="evidence" value="ECO:0007669"/>
    <property type="project" value="UniProtKB-KW"/>
</dbReference>
<dbReference type="InterPro" id="IPR016032">
    <property type="entry name" value="Sig_transdc_resp-reg_C-effctor"/>
</dbReference>
<evidence type="ECO:0000313" key="5">
    <source>
        <dbReference type="EMBL" id="BAW35647.1"/>
    </source>
</evidence>
<keyword evidence="3" id="KW-0804">Transcription</keyword>
<dbReference type="InterPro" id="IPR011990">
    <property type="entry name" value="TPR-like_helical_dom_sf"/>
</dbReference>
<dbReference type="InterPro" id="IPR027417">
    <property type="entry name" value="P-loop_NTPase"/>
</dbReference>
<dbReference type="PROSITE" id="PS50043">
    <property type="entry name" value="HTH_LUXR_2"/>
    <property type="match status" value="1"/>
</dbReference>
<keyword evidence="2" id="KW-0238">DNA-binding</keyword>
<reference evidence="6" key="4">
    <citation type="submission" date="2023-12" db="EMBL/GenBank/DDBJ databases">
        <authorList>
            <person name="Sun Q."/>
            <person name="Inoue M."/>
        </authorList>
    </citation>
    <scope>NUCLEOTIDE SEQUENCE</scope>
    <source>
        <strain evidence="6">JCM 4565</strain>
    </source>
</reference>
<evidence type="ECO:0000259" key="4">
    <source>
        <dbReference type="PROSITE" id="PS50043"/>
    </source>
</evidence>
<dbReference type="RefSeq" id="WP_344122145.1">
    <property type="nucleotide sequence ID" value="NZ_BAAABW010000027.1"/>
</dbReference>
<keyword evidence="1" id="KW-0805">Transcription regulation</keyword>
<evidence type="ECO:0000313" key="7">
    <source>
        <dbReference type="Proteomes" id="UP001500063"/>
    </source>
</evidence>
<reference evidence="7" key="3">
    <citation type="journal article" date="2019" name="Int. J. Syst. Evol. Microbiol.">
        <title>The Global Catalogue of Microorganisms (GCM) 10K type strain sequencing project: providing services to taxonomists for standard genome sequencing and annotation.</title>
        <authorList>
            <consortium name="The Broad Institute Genomics Platform"/>
            <consortium name="The Broad Institute Genome Sequencing Center for Infectious Disease"/>
            <person name="Wu L."/>
            <person name="Ma J."/>
        </authorList>
    </citation>
    <scope>NUCLEOTIDE SEQUENCE [LARGE SCALE GENOMIC DNA]</scope>
    <source>
        <strain evidence="7">JCM 4565</strain>
    </source>
</reference>
<dbReference type="Proteomes" id="UP001500063">
    <property type="component" value="Unassembled WGS sequence"/>
</dbReference>
<dbReference type="InterPro" id="IPR041664">
    <property type="entry name" value="AAA_16"/>
</dbReference>
<reference evidence="6" key="1">
    <citation type="journal article" date="2014" name="Int. J. Syst. Evol. Microbiol.">
        <title>Complete genome of a new Firmicutes species belonging to the dominant human colonic microbiota ('Ruminococcus bicirculans') reveals two chromosomes and a selective capacity to utilize plant glucans.</title>
        <authorList>
            <consortium name="NISC Comparative Sequencing Program"/>
            <person name="Wegmann U."/>
            <person name="Louis P."/>
            <person name="Goesmann A."/>
            <person name="Henrissat B."/>
            <person name="Duncan S.H."/>
            <person name="Flint H.J."/>
        </authorList>
    </citation>
    <scope>NUCLEOTIDE SEQUENCE</scope>
    <source>
        <strain evidence="6">JCM 4565</strain>
    </source>
</reference>
<dbReference type="PROSITE" id="PS00622">
    <property type="entry name" value="HTH_LUXR_1"/>
    <property type="match status" value="1"/>
</dbReference>
<dbReference type="SUPFAM" id="SSF48452">
    <property type="entry name" value="TPR-like"/>
    <property type="match status" value="1"/>
</dbReference>
<organism evidence="5">
    <name type="scientific">Streptomyces blastmyceticus</name>
    <dbReference type="NCBI Taxonomy" id="68180"/>
    <lineage>
        <taxon>Bacteria</taxon>
        <taxon>Bacillati</taxon>
        <taxon>Actinomycetota</taxon>
        <taxon>Actinomycetes</taxon>
        <taxon>Kitasatosporales</taxon>
        <taxon>Streptomycetaceae</taxon>
        <taxon>Streptomyces</taxon>
    </lineage>
</organism>
<evidence type="ECO:0000256" key="3">
    <source>
        <dbReference type="ARBA" id="ARBA00023163"/>
    </source>
</evidence>
<sequence length="964" mass="102744">MPVKISERENHLAALAEMLGSAERGRGRLALISGAVASGKTDLLDRFAGQALARDALLLETTGSRSERELSFGLLKKVFDNAAMPPAARAEVIALLDGADGGEGDDAAARLRMMSRVSSVLLQLAEERTLVITVDDVHWGDAHSLQFLLHLARRVRQSKVLVVLTESTRLRHEQLTFHVELLRQPNCGRLRLHMLTEPGISHVLTEHVSSAVADRLAPECHRLTGGSPLLLRALLEDWRAGGEHGESLQRPVPGEAYAQALLGCLHRGTPDVLTIAQGVAVLGDADCPALLGELLGLTAGAVEQGVQDLHQCAVLEGGAFRSPAARAAVLGAVPAPTLAALHRRAAELLHGDGAAALEIARHLVAARREAEHWAVPVLREAAEYALVEEDLEFALRCLELAHAACRDGHERAALQIRLVSIAWRLGPAVAETYLPQLAVELEAGRIAPRDLALSVSYLAWSGRLERAADVVARLSGAAGASVAPGALGMPGAGLLVSGGLGLAGSLDRAAGGDAVPDAALAATAHWLTMISPPLRSRIPAVGAAVAVSTGPRDLAGEAHAQSAATVNAALTDGRAHHAVAEAERVLQRYHLSDSALQPLAFALMALVYADRLDLAQSWCERLLGECATRRAPSWQAVLSAVRAEIALRQGDLPVAAHQARTAISRISPAGWGVAIGLPLATLIQAETGMGRYEEAMALLEQPVPDGIYHTLPGLHYLRARGRCHLATGRFHAALGDFMTCGELMSAWRVDTPQLMPWRLDAAEAWLALDETERAHGLAEEQLRRSPGNQRVRGALLPILARGEDLKRRLPRLKEAVEILEDGGDRLQLAGALGELGMGYRALGDFNRARVLMRKAWHVAKACGAEPLCRQLIPGHGDGSDFVAAAEQTGDGDAVQREVEALTEAEARVALLAAHGNTNREIASKLVVTVSTVEQHLTRIYRKLKVKRRRDLPARLADSSLTGVS</sequence>
<dbReference type="Gene3D" id="1.25.40.10">
    <property type="entry name" value="Tetratricopeptide repeat domain"/>
    <property type="match status" value="2"/>
</dbReference>